<comment type="caution">
    <text evidence="1">The sequence shown here is derived from an EMBL/GenBank/DDBJ whole genome shotgun (WGS) entry which is preliminary data.</text>
</comment>
<evidence type="ECO:0000313" key="2">
    <source>
        <dbReference type="Proteomes" id="UP000731465"/>
    </source>
</evidence>
<protein>
    <submittedName>
        <fullName evidence="1">DUF1819 family protein</fullName>
    </submittedName>
</protein>
<dbReference type="Pfam" id="PF08849">
    <property type="entry name" value="BrxA"/>
    <property type="match status" value="1"/>
</dbReference>
<sequence length="207" mass="24186">MILPNEKFKFSMIDNLMFHLSSEMISLYDEEKDWLSVRKIAIEKNLAQKNAVSSRERYVNEVLSRVRYLSEAEIYYFLNQANDNEQHLLLWIALCRANRLAREFAVKLLRESFLNFKTEVSFDDFDAFYFDLSSSNSELDNVSTQMRNKIRGRIINSAKEAGLLTKDNFIQPVFLSADFCKCVSDNSLNDLSFLPIYDADIKRLLQS</sequence>
<dbReference type="EMBL" id="JAGFNY010000039">
    <property type="protein sequence ID" value="MBW7570964.1"/>
    <property type="molecule type" value="Genomic_DNA"/>
</dbReference>
<dbReference type="Gene3D" id="1.10.3540.10">
    <property type="entry name" value="uncharacterized protein from magnetospirillum magneticum domain"/>
    <property type="match status" value="1"/>
</dbReference>
<dbReference type="InterPro" id="IPR023137">
    <property type="entry name" value="BrxA_sf"/>
</dbReference>
<evidence type="ECO:0000313" key="1">
    <source>
        <dbReference type="EMBL" id="MBW7570964.1"/>
    </source>
</evidence>
<gene>
    <name evidence="1" type="ORF">J5V48_08665</name>
</gene>
<accession>A0ABS7DI41</accession>
<name>A0ABS7DI41_9GAMM</name>
<reference evidence="1 2" key="1">
    <citation type="submission" date="2021-03" db="EMBL/GenBank/DDBJ databases">
        <title>Succinivibrio sp. nov. isolated from feces of cow.</title>
        <authorList>
            <person name="Choi J.-Y."/>
        </authorList>
    </citation>
    <scope>NUCLEOTIDE SEQUENCE [LARGE SCALE GENOMIC DNA]</scope>
    <source>
        <strain evidence="1 2">AGMB01872</strain>
    </source>
</reference>
<dbReference type="RefSeq" id="WP_219938187.1">
    <property type="nucleotide sequence ID" value="NZ_JAGFNY010000039.1"/>
</dbReference>
<dbReference type="InterPro" id="IPR014948">
    <property type="entry name" value="BrxA"/>
</dbReference>
<proteinExistence type="predicted"/>
<dbReference type="Proteomes" id="UP000731465">
    <property type="component" value="Unassembled WGS sequence"/>
</dbReference>
<keyword evidence="2" id="KW-1185">Reference proteome</keyword>
<organism evidence="1 2">
    <name type="scientific">Succinivibrio faecicola</name>
    <dbReference type="NCBI Taxonomy" id="2820300"/>
    <lineage>
        <taxon>Bacteria</taxon>
        <taxon>Pseudomonadati</taxon>
        <taxon>Pseudomonadota</taxon>
        <taxon>Gammaproteobacteria</taxon>
        <taxon>Aeromonadales</taxon>
        <taxon>Succinivibrionaceae</taxon>
        <taxon>Succinivibrio</taxon>
    </lineage>
</organism>